<dbReference type="InterPro" id="IPR016886">
    <property type="entry name" value="UCP028458_glyceroPtfrase"/>
</dbReference>
<dbReference type="eggNOG" id="COG1887">
    <property type="taxonomic scope" value="Bacteria"/>
</dbReference>
<keyword evidence="1" id="KW-0413">Isomerase</keyword>
<proteinExistence type="inferred from homology"/>
<dbReference type="KEGG" id="dat:HRM2_18140"/>
<feature type="domain" description="UDP-N-acetylglucosamine 2-epimerase" evidence="2">
    <location>
        <begin position="142"/>
        <end position="327"/>
    </location>
</feature>
<dbReference type="STRING" id="177437.HRM2_18140"/>
<comment type="similarity">
    <text evidence="1">Belongs to the UDP-N-acetylglucosamine 2-epimerase family.</text>
</comment>
<evidence type="ECO:0000313" key="3">
    <source>
        <dbReference type="EMBL" id="ACN14916.1"/>
    </source>
</evidence>
<gene>
    <name evidence="3" type="primary">tagB1</name>
    <name evidence="3" type="ordered locus">HRM2_18140</name>
</gene>
<protein>
    <submittedName>
        <fullName evidence="3">TagB1</fullName>
    </submittedName>
</protein>
<dbReference type="HOGENOM" id="CLU_787426_0_0_7"/>
<dbReference type="AlphaFoldDB" id="C0QBQ4"/>
<dbReference type="InterPro" id="IPR003331">
    <property type="entry name" value="UDP_GlcNAc_Epimerase_2_dom"/>
</dbReference>
<name>C0QBQ4_DESAH</name>
<organism evidence="3 4">
    <name type="scientific">Desulforapulum autotrophicum (strain ATCC 43914 / DSM 3382 / VKM B-1955 / HRM2)</name>
    <name type="common">Desulfobacterium autotrophicum</name>
    <dbReference type="NCBI Taxonomy" id="177437"/>
    <lineage>
        <taxon>Bacteria</taxon>
        <taxon>Pseudomonadati</taxon>
        <taxon>Thermodesulfobacteriota</taxon>
        <taxon>Desulfobacteria</taxon>
        <taxon>Desulfobacterales</taxon>
        <taxon>Desulfobacteraceae</taxon>
        <taxon>Desulforapulum</taxon>
    </lineage>
</organism>
<dbReference type="EMBL" id="CP001087">
    <property type="protein sequence ID" value="ACN14916.1"/>
    <property type="molecule type" value="Genomic_DNA"/>
</dbReference>
<keyword evidence="4" id="KW-1185">Reference proteome</keyword>
<dbReference type="SUPFAM" id="SSF53756">
    <property type="entry name" value="UDP-Glycosyltransferase/glycogen phosphorylase"/>
    <property type="match status" value="1"/>
</dbReference>
<reference evidence="3 4" key="1">
    <citation type="journal article" date="2009" name="Environ. Microbiol.">
        <title>Genome sequence of Desulfobacterium autotrophicum HRM2, a marine sulfate reducer oxidizing organic carbon completely to carbon dioxide.</title>
        <authorList>
            <person name="Strittmatter A.W."/>
            <person name="Liesegang H."/>
            <person name="Rabus R."/>
            <person name="Decker I."/>
            <person name="Amann J."/>
            <person name="Andres S."/>
            <person name="Henne A."/>
            <person name="Fricke W.F."/>
            <person name="Martinez-Arias R."/>
            <person name="Bartels D."/>
            <person name="Goesmann A."/>
            <person name="Krause L."/>
            <person name="Puehler A."/>
            <person name="Klenk H.P."/>
            <person name="Richter M."/>
            <person name="Schuler M."/>
            <person name="Gloeckner F.O."/>
            <person name="Meyerdierks A."/>
            <person name="Gottschalk G."/>
            <person name="Amann R."/>
        </authorList>
    </citation>
    <scope>NUCLEOTIDE SEQUENCE [LARGE SCALE GENOMIC DNA]</scope>
    <source>
        <strain evidence="4">ATCC 43914 / DSM 3382 / HRM2</strain>
    </source>
</reference>
<evidence type="ECO:0000259" key="2">
    <source>
        <dbReference type="Pfam" id="PF02350"/>
    </source>
</evidence>
<dbReference type="Pfam" id="PF02350">
    <property type="entry name" value="Epimerase_2"/>
    <property type="match status" value="1"/>
</dbReference>
<evidence type="ECO:0000313" key="4">
    <source>
        <dbReference type="Proteomes" id="UP000000442"/>
    </source>
</evidence>
<evidence type="ECO:0000256" key="1">
    <source>
        <dbReference type="RuleBase" id="RU003513"/>
    </source>
</evidence>
<accession>C0QBQ4</accession>
<dbReference type="GO" id="GO:0016853">
    <property type="term" value="F:isomerase activity"/>
    <property type="evidence" value="ECO:0007669"/>
    <property type="project" value="UniProtKB-KW"/>
</dbReference>
<dbReference type="Proteomes" id="UP000000442">
    <property type="component" value="Chromosome"/>
</dbReference>
<sequence length="361" mass="41394">MDLAAHGTDQFQVKKYLLYVSNLYAFAIVRPLQAEILKQKGIVAWFLADKKFGSWLKKEEQLLETVAAVMAFEPDVVFVASNVVPDFFPGIKVQLFHGFNAQKRDASQGHFNIRGFFDLYCTQGPSTTVPFKALEKKYGHFKVVETGWTKVDPLFDEGDEYLSSRLAPDPRPVVLFTSTFTPALSAAHRVYDTIAAMMHQKKWRWIITLHPKMDRAVTLKFKQLCHACQSQFYGGDNVIPLLKQADVMLSDTSSIISEFILQKKPVVTFCNRMPGDHLINVTFDEDIEQAIEHALTRPASLMSAIDRYIADLHPYDDGRSSARVLAAVDDFLKNEKGKLRRKPLNLVRRIKMRLKYRYYRY</sequence>
<dbReference type="InterPro" id="IPR043148">
    <property type="entry name" value="TagF_C"/>
</dbReference>
<dbReference type="Gene3D" id="3.40.50.12580">
    <property type="match status" value="1"/>
</dbReference>
<dbReference type="PIRSF" id="PIRSF028458">
    <property type="entry name" value="UCP028458_glyceroPtfrase"/>
    <property type="match status" value="1"/>
</dbReference>